<evidence type="ECO:0000256" key="1">
    <source>
        <dbReference type="ARBA" id="ARBA00004496"/>
    </source>
</evidence>
<dbReference type="Pfam" id="PF03838">
    <property type="entry name" value="RecU"/>
    <property type="match status" value="1"/>
</dbReference>
<dbReference type="RefSeq" id="WP_207980170.1">
    <property type="nucleotide sequence ID" value="NZ_JAGDEL010000012.1"/>
</dbReference>
<feature type="binding site" evidence="13">
    <location>
        <position position="89"/>
    </location>
    <ligand>
        <name>Mg(2+)</name>
        <dbReference type="ChEBI" id="CHEBI:18420"/>
    </ligand>
</feature>
<gene>
    <name evidence="13" type="primary">recU</name>
    <name evidence="14" type="ORF">I7822_16400</name>
</gene>
<dbReference type="SUPFAM" id="SSF52980">
    <property type="entry name" value="Restriction endonuclease-like"/>
    <property type="match status" value="1"/>
</dbReference>
<dbReference type="EMBL" id="JAGDEL010000012">
    <property type="protein sequence ID" value="MBO1513231.1"/>
    <property type="molecule type" value="Genomic_DNA"/>
</dbReference>
<keyword evidence="2 13" id="KW-0963">Cytoplasm</keyword>
<dbReference type="CDD" id="cd22354">
    <property type="entry name" value="RecU-like"/>
    <property type="match status" value="1"/>
</dbReference>
<keyword evidence="3 13" id="KW-0540">Nuclease</keyword>
<evidence type="ECO:0000256" key="10">
    <source>
        <dbReference type="ARBA" id="ARBA00023204"/>
    </source>
</evidence>
<evidence type="ECO:0000256" key="6">
    <source>
        <dbReference type="ARBA" id="ARBA00022763"/>
    </source>
</evidence>
<evidence type="ECO:0000256" key="2">
    <source>
        <dbReference type="ARBA" id="ARBA00022490"/>
    </source>
</evidence>
<evidence type="ECO:0000256" key="8">
    <source>
        <dbReference type="ARBA" id="ARBA00022842"/>
    </source>
</evidence>
<evidence type="ECO:0000256" key="4">
    <source>
        <dbReference type="ARBA" id="ARBA00022723"/>
    </source>
</evidence>
<evidence type="ECO:0000256" key="13">
    <source>
        <dbReference type="HAMAP-Rule" id="MF_00130"/>
    </source>
</evidence>
<evidence type="ECO:0000256" key="9">
    <source>
        <dbReference type="ARBA" id="ARBA00023172"/>
    </source>
</evidence>
<dbReference type="InterPro" id="IPR004612">
    <property type="entry name" value="Resolv_RecU"/>
</dbReference>
<feature type="binding site" evidence="13">
    <location>
        <position position="70"/>
    </location>
    <ligand>
        <name>Mg(2+)</name>
        <dbReference type="ChEBI" id="CHEBI:18420"/>
    </ligand>
</feature>
<dbReference type="InterPro" id="IPR011335">
    <property type="entry name" value="Restrct_endonuc-II-like"/>
</dbReference>
<feature type="site" description="Transition state stabilizer" evidence="13">
    <location>
        <position position="72"/>
    </location>
</feature>
<evidence type="ECO:0000256" key="7">
    <source>
        <dbReference type="ARBA" id="ARBA00022801"/>
    </source>
</evidence>
<comment type="cofactor">
    <cofactor evidence="13">
        <name>Mg(2+)</name>
        <dbReference type="ChEBI" id="CHEBI:18420"/>
    </cofactor>
    <text evidence="13">Binds 1 Mg(2+) ion per subunit.</text>
</comment>
<keyword evidence="15" id="KW-1185">Reference proteome</keyword>
<keyword evidence="8 13" id="KW-0460">Magnesium</keyword>
<evidence type="ECO:0000313" key="14">
    <source>
        <dbReference type="EMBL" id="MBO1513231.1"/>
    </source>
</evidence>
<dbReference type="Gene3D" id="3.40.1350.10">
    <property type="match status" value="1"/>
</dbReference>
<feature type="binding site" evidence="13">
    <location>
        <position position="55"/>
    </location>
    <ligand>
        <name>Mg(2+)</name>
        <dbReference type="ChEBI" id="CHEBI:18420"/>
    </ligand>
</feature>
<evidence type="ECO:0000256" key="5">
    <source>
        <dbReference type="ARBA" id="ARBA00022759"/>
    </source>
</evidence>
<organism evidence="14 15">
    <name type="scientific">Metabacillus bambusae</name>
    <dbReference type="NCBI Taxonomy" id="2795218"/>
    <lineage>
        <taxon>Bacteria</taxon>
        <taxon>Bacillati</taxon>
        <taxon>Bacillota</taxon>
        <taxon>Bacilli</taxon>
        <taxon>Bacillales</taxon>
        <taxon>Bacillaceae</taxon>
        <taxon>Metabacillus</taxon>
    </lineage>
</organism>
<feature type="binding site" evidence="13">
    <location>
        <position position="57"/>
    </location>
    <ligand>
        <name>Mg(2+)</name>
        <dbReference type="ChEBI" id="CHEBI:18420"/>
    </ligand>
</feature>
<keyword evidence="5 13" id="KW-0255">Endonuclease</keyword>
<comment type="subcellular location">
    <subcellularLocation>
        <location evidence="1 13">Cytoplasm</location>
    </subcellularLocation>
</comment>
<protein>
    <recommendedName>
        <fullName evidence="12 13">Holliday junction resolvase RecU</fullName>
        <ecNumber evidence="13">3.1.21.10</ecNumber>
    </recommendedName>
    <alternativeName>
        <fullName evidence="13">Recombination protein U homolog</fullName>
    </alternativeName>
</protein>
<comment type="catalytic activity">
    <reaction evidence="13">
        <text>Endonucleolytic cleavage at a junction such as a reciprocal single-stranded crossover between two homologous DNA duplexes (Holliday junction).</text>
        <dbReference type="EC" id="3.1.21.10"/>
    </reaction>
</comment>
<evidence type="ECO:0000256" key="11">
    <source>
        <dbReference type="ARBA" id="ARBA00023447"/>
    </source>
</evidence>
<dbReference type="InterPro" id="IPR011856">
    <property type="entry name" value="tRNA_endonuc-like_dom_sf"/>
</dbReference>
<keyword evidence="7 13" id="KW-0378">Hydrolase</keyword>
<comment type="caution">
    <text evidence="14">The sequence shown here is derived from an EMBL/GenBank/DDBJ whole genome shotgun (WGS) entry which is preliminary data.</text>
</comment>
<evidence type="ECO:0000256" key="3">
    <source>
        <dbReference type="ARBA" id="ARBA00022722"/>
    </source>
</evidence>
<dbReference type="PIRSF" id="PIRSF037785">
    <property type="entry name" value="RecU"/>
    <property type="match status" value="1"/>
</dbReference>
<evidence type="ECO:0000313" key="15">
    <source>
        <dbReference type="Proteomes" id="UP000663981"/>
    </source>
</evidence>
<dbReference type="Proteomes" id="UP000663981">
    <property type="component" value="Unassembled WGS sequence"/>
</dbReference>
<name>A0ABS3N4I9_9BACI</name>
<accession>A0ABS3N4I9</accession>
<keyword evidence="4 13" id="KW-0479">Metal-binding</keyword>
<comment type="function">
    <text evidence="13">Endonuclease that resolves Holliday junction intermediates in genetic recombination. Cleaves mobile four-strand junctions by introducing symmetrical nicks in paired strands. Promotes annealing of linear ssDNA with homologous dsDNA. Required for DNA repair, homologous recombination and chromosome segregation.</text>
</comment>
<dbReference type="EC" id="3.1.21.10" evidence="13"/>
<proteinExistence type="inferred from homology"/>
<evidence type="ECO:0000256" key="12">
    <source>
        <dbReference type="ARBA" id="ARBA00029523"/>
    </source>
</evidence>
<keyword evidence="6 13" id="KW-0227">DNA damage</keyword>
<comment type="similarity">
    <text evidence="11 13">Belongs to the RecU family.</text>
</comment>
<dbReference type="HAMAP" id="MF_00130">
    <property type="entry name" value="RecU"/>
    <property type="match status" value="1"/>
</dbReference>
<reference evidence="14 15" key="1">
    <citation type="submission" date="2021-03" db="EMBL/GenBank/DDBJ databases">
        <title>Whole genome sequence of Metabacillus bambusae BG109.</title>
        <authorList>
            <person name="Jeong J.W."/>
        </authorList>
    </citation>
    <scope>NUCLEOTIDE SEQUENCE [LARGE SCALE GENOMIC DNA]</scope>
    <source>
        <strain evidence="14 15">BG109</strain>
    </source>
</reference>
<keyword evidence="10 13" id="KW-0234">DNA repair</keyword>
<keyword evidence="9 13" id="KW-0233">DNA recombination</keyword>
<sequence length="165" mass="19082">MSYANRGKALQILVEHTNNVYKHKGWAVVDEIPIPITITEDNGRYIKGYKKNKSTVDYVGIAHGRGIAFDAKSTQINTSFPLANVHEHQVEYLKKFKDQGGIAFFLIEFEKLKEFYFVPITFFQHYWEAAKEGGRKSIPYKDIQFNCNRIKTERGVALDYLTHCN</sequence>